<comment type="caution">
    <text evidence="2">The sequence shown here is derived from an EMBL/GenBank/DDBJ whole genome shotgun (WGS) entry which is preliminary data.</text>
</comment>
<dbReference type="EMBL" id="QUSF01000026">
    <property type="protein sequence ID" value="RLW00710.1"/>
    <property type="molecule type" value="Genomic_DNA"/>
</dbReference>
<protein>
    <submittedName>
        <fullName evidence="2">Uncharacterized protein</fullName>
    </submittedName>
</protein>
<organism evidence="2 3">
    <name type="scientific">Chloebia gouldiae</name>
    <name type="common">Gouldian finch</name>
    <name type="synonym">Erythrura gouldiae</name>
    <dbReference type="NCBI Taxonomy" id="44316"/>
    <lineage>
        <taxon>Eukaryota</taxon>
        <taxon>Metazoa</taxon>
        <taxon>Chordata</taxon>
        <taxon>Craniata</taxon>
        <taxon>Vertebrata</taxon>
        <taxon>Euteleostomi</taxon>
        <taxon>Archelosauria</taxon>
        <taxon>Archosauria</taxon>
        <taxon>Dinosauria</taxon>
        <taxon>Saurischia</taxon>
        <taxon>Theropoda</taxon>
        <taxon>Coelurosauria</taxon>
        <taxon>Aves</taxon>
        <taxon>Neognathae</taxon>
        <taxon>Neoaves</taxon>
        <taxon>Telluraves</taxon>
        <taxon>Australaves</taxon>
        <taxon>Passeriformes</taxon>
        <taxon>Passeroidea</taxon>
        <taxon>Passeridae</taxon>
        <taxon>Chloebia</taxon>
    </lineage>
</organism>
<evidence type="ECO:0000313" key="3">
    <source>
        <dbReference type="Proteomes" id="UP000276834"/>
    </source>
</evidence>
<keyword evidence="3" id="KW-1185">Reference proteome</keyword>
<reference evidence="2 3" key="1">
    <citation type="journal article" date="2018" name="Proc. R. Soc. B">
        <title>A non-coding region near Follistatin controls head colour polymorphism in the Gouldian finch.</title>
        <authorList>
            <person name="Toomey M.B."/>
            <person name="Marques C.I."/>
            <person name="Andrade P."/>
            <person name="Araujo P.M."/>
            <person name="Sabatino S."/>
            <person name="Gazda M.A."/>
            <person name="Afonso S."/>
            <person name="Lopes R.J."/>
            <person name="Corbo J.C."/>
            <person name="Carneiro M."/>
        </authorList>
    </citation>
    <scope>NUCLEOTIDE SEQUENCE [LARGE SCALE GENOMIC DNA]</scope>
    <source>
        <strain evidence="2">Red01</strain>
        <tissue evidence="2">Muscle</tissue>
    </source>
</reference>
<feature type="region of interest" description="Disordered" evidence="1">
    <location>
        <begin position="14"/>
        <end position="69"/>
    </location>
</feature>
<proteinExistence type="predicted"/>
<accession>A0A3L8SF29</accession>
<evidence type="ECO:0000256" key="1">
    <source>
        <dbReference type="SAM" id="MobiDB-lite"/>
    </source>
</evidence>
<sequence length="113" mass="12510">MQLVWAFADSAPFQGRASHENPALESLWGKHQSPPHEPDPNLLKKEGNVRQGEEARKEGNPTGENGELSQLLRGTEGHLRVTSYVQHIALAAGQRQLRLLVLLPLGLECREDS</sequence>
<evidence type="ECO:0000313" key="2">
    <source>
        <dbReference type="EMBL" id="RLW00710.1"/>
    </source>
</evidence>
<feature type="compositionally biased region" description="Basic and acidic residues" evidence="1">
    <location>
        <begin position="34"/>
        <end position="59"/>
    </location>
</feature>
<gene>
    <name evidence="2" type="ORF">DV515_00008714</name>
</gene>
<name>A0A3L8SF29_CHLGU</name>
<dbReference type="Proteomes" id="UP000276834">
    <property type="component" value="Unassembled WGS sequence"/>
</dbReference>
<dbReference type="AlphaFoldDB" id="A0A3L8SF29"/>